<accession>A0A915L9E1</accession>
<evidence type="ECO:0000313" key="2">
    <source>
        <dbReference type="WBParaSite" id="nRc.2.0.1.t47669-RA"/>
    </source>
</evidence>
<sequence length="72" mass="8315">RTKETLWAGNVAFFGENLAHEIALHGGALRYKGNIVSKTENVVDEYWEEDQVDRPLTRKDPFQMSNLNYDTD</sequence>
<evidence type="ECO:0000313" key="1">
    <source>
        <dbReference type="Proteomes" id="UP000887565"/>
    </source>
</evidence>
<dbReference type="Proteomes" id="UP000887565">
    <property type="component" value="Unplaced"/>
</dbReference>
<dbReference type="AlphaFoldDB" id="A0A915L9E1"/>
<name>A0A915L9E1_ROMCU</name>
<organism evidence="1 2">
    <name type="scientific">Romanomermis culicivorax</name>
    <name type="common">Nematode worm</name>
    <dbReference type="NCBI Taxonomy" id="13658"/>
    <lineage>
        <taxon>Eukaryota</taxon>
        <taxon>Metazoa</taxon>
        <taxon>Ecdysozoa</taxon>
        <taxon>Nematoda</taxon>
        <taxon>Enoplea</taxon>
        <taxon>Dorylaimia</taxon>
        <taxon>Mermithida</taxon>
        <taxon>Mermithoidea</taxon>
        <taxon>Mermithidae</taxon>
        <taxon>Romanomermis</taxon>
    </lineage>
</organism>
<protein>
    <submittedName>
        <fullName evidence="2">Uncharacterized protein</fullName>
    </submittedName>
</protein>
<dbReference type="WBParaSite" id="nRc.2.0.1.t47669-RA">
    <property type="protein sequence ID" value="nRc.2.0.1.t47669-RA"/>
    <property type="gene ID" value="nRc.2.0.1.g47669"/>
</dbReference>
<proteinExistence type="predicted"/>
<reference evidence="2" key="1">
    <citation type="submission" date="2022-11" db="UniProtKB">
        <authorList>
            <consortium name="WormBaseParasite"/>
        </authorList>
    </citation>
    <scope>IDENTIFICATION</scope>
</reference>
<keyword evidence="1" id="KW-1185">Reference proteome</keyword>